<protein>
    <submittedName>
        <fullName evidence="2">Uncharacterized protein</fullName>
    </submittedName>
</protein>
<accession>A0A2G8SJB7</accession>
<evidence type="ECO:0000313" key="3">
    <source>
        <dbReference type="Proteomes" id="UP000230002"/>
    </source>
</evidence>
<feature type="region of interest" description="Disordered" evidence="1">
    <location>
        <begin position="29"/>
        <end position="60"/>
    </location>
</feature>
<dbReference type="EMBL" id="AYKW01000007">
    <property type="protein sequence ID" value="PIL33648.1"/>
    <property type="molecule type" value="Genomic_DNA"/>
</dbReference>
<sequence length="186" mass="18895">MEDSQTAFASQYQPYSTFDIDMMKQRSMDTVGGPDAKKARWSPTSFNGANGLPANASASAGPTRDAFANYGYGPQAAAAAQNGFNGSPPASNFVAANAALYSTPALSLNTAVSGGGMGQQMSPNTAGPYTPQNQQPPSANPNSANPYAGFGGYNVLGMGLPAMGVLGGFPYNGQMAATFATRSPGI</sequence>
<evidence type="ECO:0000313" key="2">
    <source>
        <dbReference type="EMBL" id="PIL33648.1"/>
    </source>
</evidence>
<gene>
    <name evidence="2" type="ORF">GSI_04271</name>
</gene>
<reference evidence="2 3" key="1">
    <citation type="journal article" date="2015" name="Sci. Rep.">
        <title>Chromosome-level genome map provides insights into diverse defense mechanisms in the medicinal fungus Ganoderma sinense.</title>
        <authorList>
            <person name="Zhu Y."/>
            <person name="Xu J."/>
            <person name="Sun C."/>
            <person name="Zhou S."/>
            <person name="Xu H."/>
            <person name="Nelson D.R."/>
            <person name="Qian J."/>
            <person name="Song J."/>
            <person name="Luo H."/>
            <person name="Xiang L."/>
            <person name="Li Y."/>
            <person name="Xu Z."/>
            <person name="Ji A."/>
            <person name="Wang L."/>
            <person name="Lu S."/>
            <person name="Hayward A."/>
            <person name="Sun W."/>
            <person name="Li X."/>
            <person name="Schwartz D.C."/>
            <person name="Wang Y."/>
            <person name="Chen S."/>
        </authorList>
    </citation>
    <scope>NUCLEOTIDE SEQUENCE [LARGE SCALE GENOMIC DNA]</scope>
    <source>
        <strain evidence="2 3">ZZ0214-1</strain>
    </source>
</reference>
<organism evidence="2 3">
    <name type="scientific">Ganoderma sinense ZZ0214-1</name>
    <dbReference type="NCBI Taxonomy" id="1077348"/>
    <lineage>
        <taxon>Eukaryota</taxon>
        <taxon>Fungi</taxon>
        <taxon>Dikarya</taxon>
        <taxon>Basidiomycota</taxon>
        <taxon>Agaricomycotina</taxon>
        <taxon>Agaricomycetes</taxon>
        <taxon>Polyporales</taxon>
        <taxon>Polyporaceae</taxon>
        <taxon>Ganoderma</taxon>
    </lineage>
</organism>
<feature type="region of interest" description="Disordered" evidence="1">
    <location>
        <begin position="114"/>
        <end position="144"/>
    </location>
</feature>
<dbReference type="Proteomes" id="UP000230002">
    <property type="component" value="Unassembled WGS sequence"/>
</dbReference>
<dbReference type="AlphaFoldDB" id="A0A2G8SJB7"/>
<dbReference type="OrthoDB" id="6407164at2759"/>
<name>A0A2G8SJB7_9APHY</name>
<dbReference type="STRING" id="1077348.A0A2G8SJB7"/>
<keyword evidence="3" id="KW-1185">Reference proteome</keyword>
<comment type="caution">
    <text evidence="2">The sequence shown here is derived from an EMBL/GenBank/DDBJ whole genome shotgun (WGS) entry which is preliminary data.</text>
</comment>
<feature type="compositionally biased region" description="Low complexity" evidence="1">
    <location>
        <begin position="131"/>
        <end position="144"/>
    </location>
</feature>
<proteinExistence type="predicted"/>
<evidence type="ECO:0000256" key="1">
    <source>
        <dbReference type="SAM" id="MobiDB-lite"/>
    </source>
</evidence>